<evidence type="ECO:0000256" key="9">
    <source>
        <dbReference type="ARBA" id="ARBA00023034"/>
    </source>
</evidence>
<evidence type="ECO:0000259" key="13">
    <source>
        <dbReference type="Pfam" id="PF00852"/>
    </source>
</evidence>
<proteinExistence type="inferred from homology"/>
<comment type="pathway">
    <text evidence="2">Protein modification; protein glycosylation.</text>
</comment>
<keyword evidence="9 12" id="KW-0333">Golgi apparatus</keyword>
<keyword evidence="4 12" id="KW-0328">Glycosyltransferase</keyword>
<keyword evidence="18" id="KW-1185">Reference proteome</keyword>
<dbReference type="GO" id="GO:0008417">
    <property type="term" value="F:fucosyltransferase activity"/>
    <property type="evidence" value="ECO:0007669"/>
    <property type="project" value="InterPro"/>
</dbReference>
<keyword evidence="11" id="KW-0325">Glycoprotein</keyword>
<evidence type="ECO:0000256" key="4">
    <source>
        <dbReference type="ARBA" id="ARBA00022676"/>
    </source>
</evidence>
<dbReference type="PANTHER" id="PTHR48438:SF1">
    <property type="entry name" value="ALPHA-(1,3)-FUCOSYLTRANSFERASE C-RELATED"/>
    <property type="match status" value="1"/>
</dbReference>
<dbReference type="InterPro" id="IPR055270">
    <property type="entry name" value="Glyco_tran_10_C"/>
</dbReference>
<keyword evidence="7" id="KW-0735">Signal-anchor</keyword>
<dbReference type="Proteomes" id="UP000014760">
    <property type="component" value="Unassembled WGS sequence"/>
</dbReference>
<dbReference type="SUPFAM" id="SSF53756">
    <property type="entry name" value="UDP-Glycosyltransferase/glycogen phosphorylase"/>
    <property type="match status" value="1"/>
</dbReference>
<evidence type="ECO:0000256" key="3">
    <source>
        <dbReference type="ARBA" id="ARBA00008919"/>
    </source>
</evidence>
<dbReference type="AlphaFoldDB" id="R7UXJ1"/>
<evidence type="ECO:0000313" key="15">
    <source>
        <dbReference type="EMBL" id="ELU08560.1"/>
    </source>
</evidence>
<evidence type="ECO:0000313" key="16">
    <source>
        <dbReference type="EMBL" id="ELU08637.1"/>
    </source>
</evidence>
<dbReference type="InterPro" id="IPR038577">
    <property type="entry name" value="GT10-like_C_sf"/>
</dbReference>
<evidence type="ECO:0000259" key="14">
    <source>
        <dbReference type="Pfam" id="PF17039"/>
    </source>
</evidence>
<evidence type="ECO:0000256" key="6">
    <source>
        <dbReference type="ARBA" id="ARBA00022692"/>
    </source>
</evidence>
<dbReference type="EnsemblMetazoa" id="CapteT91594">
    <property type="protein sequence ID" value="CapteP91594"/>
    <property type="gene ID" value="CapteG91594"/>
</dbReference>
<feature type="domain" description="Fucosyltransferase C-terminal" evidence="13">
    <location>
        <begin position="170"/>
        <end position="344"/>
    </location>
</feature>
<reference evidence="17" key="3">
    <citation type="submission" date="2015-06" db="UniProtKB">
        <authorList>
            <consortium name="EnsemblMetazoa"/>
        </authorList>
    </citation>
    <scope>IDENTIFICATION</scope>
</reference>
<organism evidence="16">
    <name type="scientific">Capitella teleta</name>
    <name type="common">Polychaete worm</name>
    <dbReference type="NCBI Taxonomy" id="283909"/>
    <lineage>
        <taxon>Eukaryota</taxon>
        <taxon>Metazoa</taxon>
        <taxon>Spiralia</taxon>
        <taxon>Lophotrochozoa</taxon>
        <taxon>Annelida</taxon>
        <taxon>Polychaeta</taxon>
        <taxon>Sedentaria</taxon>
        <taxon>Scolecida</taxon>
        <taxon>Capitellidae</taxon>
        <taxon>Capitella</taxon>
    </lineage>
</organism>
<evidence type="ECO:0000256" key="7">
    <source>
        <dbReference type="ARBA" id="ARBA00022968"/>
    </source>
</evidence>
<evidence type="ECO:0000313" key="18">
    <source>
        <dbReference type="Proteomes" id="UP000014760"/>
    </source>
</evidence>
<name>R7UXJ1_CAPTE</name>
<reference evidence="18" key="1">
    <citation type="submission" date="2012-12" db="EMBL/GenBank/DDBJ databases">
        <authorList>
            <person name="Hellsten U."/>
            <person name="Grimwood J."/>
            <person name="Chapman J.A."/>
            <person name="Shapiro H."/>
            <person name="Aerts A."/>
            <person name="Otillar R.P."/>
            <person name="Terry A.Y."/>
            <person name="Boore J.L."/>
            <person name="Simakov O."/>
            <person name="Marletaz F."/>
            <person name="Cho S.-J."/>
            <person name="Edsinger-Gonzales E."/>
            <person name="Havlak P."/>
            <person name="Kuo D.-H."/>
            <person name="Larsson T."/>
            <person name="Lv J."/>
            <person name="Arendt D."/>
            <person name="Savage R."/>
            <person name="Osoegawa K."/>
            <person name="de Jong P."/>
            <person name="Lindberg D.R."/>
            <person name="Seaver E.C."/>
            <person name="Weisblat D.A."/>
            <person name="Putnam N.H."/>
            <person name="Grigoriev I.V."/>
            <person name="Rokhsar D.S."/>
        </authorList>
    </citation>
    <scope>NUCLEOTIDE SEQUENCE</scope>
    <source>
        <strain evidence="18">I ESC-2004</strain>
    </source>
</reference>
<evidence type="ECO:0000313" key="17">
    <source>
        <dbReference type="EnsemblMetazoa" id="CapteP134481"/>
    </source>
</evidence>
<dbReference type="GO" id="GO:0000139">
    <property type="term" value="C:Golgi membrane"/>
    <property type="evidence" value="ECO:0007669"/>
    <property type="project" value="UniProtKB-SubCell"/>
</dbReference>
<dbReference type="Pfam" id="PF17039">
    <property type="entry name" value="Glyco_tran_10_N"/>
    <property type="match status" value="1"/>
</dbReference>
<evidence type="ECO:0000256" key="12">
    <source>
        <dbReference type="RuleBase" id="RU003832"/>
    </source>
</evidence>
<dbReference type="OrthoDB" id="427096at2759"/>
<dbReference type="Pfam" id="PF00852">
    <property type="entry name" value="Glyco_transf_10"/>
    <property type="match status" value="1"/>
</dbReference>
<dbReference type="EMBL" id="AMQN01006682">
    <property type="status" value="NOT_ANNOTATED_CDS"/>
    <property type="molecule type" value="Genomic_DNA"/>
</dbReference>
<dbReference type="HOGENOM" id="CLU_032075_3_0_1"/>
<feature type="domain" description="Fucosyltransferase N-terminal" evidence="14">
    <location>
        <begin position="29"/>
        <end position="138"/>
    </location>
</feature>
<dbReference type="FunFam" id="3.40.50.11660:FF:000002">
    <property type="entry name" value="Alpha-(1,3)-fucosyltransferase"/>
    <property type="match status" value="1"/>
</dbReference>
<keyword evidence="8" id="KW-1133">Transmembrane helix</keyword>
<accession>R7UXJ1</accession>
<reference evidence="16 18" key="2">
    <citation type="journal article" date="2013" name="Nature">
        <title>Insights into bilaterian evolution from three spiralian genomes.</title>
        <authorList>
            <person name="Simakov O."/>
            <person name="Marletaz F."/>
            <person name="Cho S.J."/>
            <person name="Edsinger-Gonzales E."/>
            <person name="Havlak P."/>
            <person name="Hellsten U."/>
            <person name="Kuo D.H."/>
            <person name="Larsson T."/>
            <person name="Lv J."/>
            <person name="Arendt D."/>
            <person name="Savage R."/>
            <person name="Osoegawa K."/>
            <person name="de Jong P."/>
            <person name="Grimwood J."/>
            <person name="Chapman J.A."/>
            <person name="Shapiro H."/>
            <person name="Aerts A."/>
            <person name="Otillar R.P."/>
            <person name="Terry A.Y."/>
            <person name="Boore J.L."/>
            <person name="Grigoriev I.V."/>
            <person name="Lindberg D.R."/>
            <person name="Seaver E.C."/>
            <person name="Weisblat D.A."/>
            <person name="Putnam N.H."/>
            <person name="Rokhsar D.S."/>
        </authorList>
    </citation>
    <scope>NUCLEOTIDE SEQUENCE</scope>
    <source>
        <strain evidence="16 18">I ESC-2004</strain>
    </source>
</reference>
<evidence type="ECO:0000256" key="8">
    <source>
        <dbReference type="ARBA" id="ARBA00022989"/>
    </source>
</evidence>
<dbReference type="GO" id="GO:0032580">
    <property type="term" value="C:Golgi cisterna membrane"/>
    <property type="evidence" value="ECO:0007669"/>
    <property type="project" value="UniProtKB-SubCell"/>
</dbReference>
<dbReference type="EMBL" id="KB298893">
    <property type="protein sequence ID" value="ELU08637.1"/>
    <property type="molecule type" value="Genomic_DNA"/>
</dbReference>
<gene>
    <name evidence="15" type="ORF">CAPTEDRAFT_134481</name>
    <name evidence="16" type="ORF">CAPTEDRAFT_91594</name>
</gene>
<sequence>MRDVPLEDQHKLVATGIVQTASIPNKDVITILSWTRFRDNVPWFLGERNFNCPNLPPTVKCQYTESHDDFERSDAILFRAREIRSKNIPPVNRPLGQKWVIYETEAPTKTWDRVETNLEIWKEFNLTSTFSYDSDVPAALYQLICTYDVNKACNGPKCKDYAKPKEIPGKAAWLVSHCECPSKRESYVKKLRKYFPVDIYGACGTPLCRNREHTFQQSQCITNFMSKNYKFYISFENSVCDDYYTEKFTRFLPIDVIQIVLGSVDYHKFLPKGSFLDVRDFASPKDLAETLKYLDQNNTAFNEFIHRKFTSKCEYDLTLRDKTYQCRLCQHLHEHRDVIEVAPDFRHFWGLRERCLQPKKFFADIAPAILPSL</sequence>
<evidence type="ECO:0000256" key="5">
    <source>
        <dbReference type="ARBA" id="ARBA00022679"/>
    </source>
</evidence>
<comment type="subcellular location">
    <subcellularLocation>
        <location evidence="1">Golgi apparatus membrane</location>
        <topology evidence="1">Single-pass type II membrane protein</topology>
    </subcellularLocation>
    <subcellularLocation>
        <location evidence="12">Golgi apparatus</location>
        <location evidence="12">Golgi stack membrane</location>
        <topology evidence="12">Single-pass type II membrane protein</topology>
    </subcellularLocation>
</comment>
<dbReference type="InterPro" id="IPR031481">
    <property type="entry name" value="Glyco_tran_10_N"/>
</dbReference>
<comment type="similarity">
    <text evidence="3 12">Belongs to the glycosyltransferase 10 family.</text>
</comment>
<evidence type="ECO:0000256" key="1">
    <source>
        <dbReference type="ARBA" id="ARBA00004323"/>
    </source>
</evidence>
<keyword evidence="10" id="KW-0472">Membrane</keyword>
<dbReference type="EMBL" id="AMQN01021620">
    <property type="status" value="NOT_ANNOTATED_CDS"/>
    <property type="molecule type" value="Genomic_DNA"/>
</dbReference>
<keyword evidence="5 12" id="KW-0808">Transferase</keyword>
<dbReference type="Gene3D" id="3.40.50.11660">
    <property type="entry name" value="Glycosyl transferase family 10, C-terminal domain"/>
    <property type="match status" value="1"/>
</dbReference>
<evidence type="ECO:0000256" key="10">
    <source>
        <dbReference type="ARBA" id="ARBA00023136"/>
    </source>
</evidence>
<protein>
    <recommendedName>
        <fullName evidence="12">Fucosyltransferase</fullName>
        <ecNumber evidence="12">2.4.1.-</ecNumber>
    </recommendedName>
</protein>
<dbReference type="OMA" id="ESRYQTW"/>
<dbReference type="UniPathway" id="UPA00378"/>
<dbReference type="EnsemblMetazoa" id="CapteT134481">
    <property type="protein sequence ID" value="CapteP134481"/>
    <property type="gene ID" value="CapteG134481"/>
</dbReference>
<evidence type="ECO:0000256" key="2">
    <source>
        <dbReference type="ARBA" id="ARBA00004922"/>
    </source>
</evidence>
<dbReference type="PANTHER" id="PTHR48438">
    <property type="entry name" value="ALPHA-(1,3)-FUCOSYLTRANSFERASE C-RELATED"/>
    <property type="match status" value="1"/>
</dbReference>
<dbReference type="InterPro" id="IPR001503">
    <property type="entry name" value="Glyco_trans_10"/>
</dbReference>
<keyword evidence="6 12" id="KW-0812">Transmembrane</keyword>
<evidence type="ECO:0000256" key="11">
    <source>
        <dbReference type="ARBA" id="ARBA00023180"/>
    </source>
</evidence>
<dbReference type="EC" id="2.4.1.-" evidence="12"/>
<dbReference type="EMBL" id="KB298957">
    <property type="protein sequence ID" value="ELU08560.1"/>
    <property type="molecule type" value="Genomic_DNA"/>
</dbReference>